<dbReference type="Gene3D" id="3.30.70.1290">
    <property type="entry name" value="Transposase IS200-like"/>
    <property type="match status" value="1"/>
</dbReference>
<dbReference type="InterPro" id="IPR002686">
    <property type="entry name" value="Transposase_17"/>
</dbReference>
<dbReference type="PANTHER" id="PTHR34322:SF2">
    <property type="entry name" value="TRANSPOSASE IS200-LIKE DOMAIN-CONTAINING PROTEIN"/>
    <property type="match status" value="1"/>
</dbReference>
<proteinExistence type="predicted"/>
<evidence type="ECO:0000259" key="1">
    <source>
        <dbReference type="SMART" id="SM01321"/>
    </source>
</evidence>
<comment type="caution">
    <text evidence="2">The sequence shown here is derived from an EMBL/GenBank/DDBJ whole genome shotgun (WGS) entry which is preliminary data.</text>
</comment>
<dbReference type="InterPro" id="IPR036515">
    <property type="entry name" value="Transposase_17_sf"/>
</dbReference>
<dbReference type="Proteomes" id="UP000033907">
    <property type="component" value="Unassembled WGS sequence"/>
</dbReference>
<dbReference type="GO" id="GO:0003677">
    <property type="term" value="F:DNA binding"/>
    <property type="evidence" value="ECO:0007669"/>
    <property type="project" value="InterPro"/>
</dbReference>
<evidence type="ECO:0000313" key="3">
    <source>
        <dbReference type="Proteomes" id="UP000033907"/>
    </source>
</evidence>
<dbReference type="GO" id="GO:0006313">
    <property type="term" value="P:DNA transposition"/>
    <property type="evidence" value="ECO:0007669"/>
    <property type="project" value="InterPro"/>
</dbReference>
<sequence length="218" mass="26378">MSIRKVSFVCGEYYHIYNRGNSKQKIFHDKEDYLHFIKLLYVLNEKNNKQLRDQIHDVFIFHDHRDPLVAIGAYALMPNHFHILITPTKERSVSKFMQKVCTGYVMYYNQKYKRSGSLFEGKFKSQHASSDRFLKYLFSYIHLNPVKLIDKNWKEKGIKNIQKTLEFLNTYEYSSYLDYVNKDKRPQSIILNKKAFPDYFLSQKKFKEEILEWINYNH</sequence>
<feature type="domain" description="Transposase IS200-like" evidence="1">
    <location>
        <begin position="9"/>
        <end position="144"/>
    </location>
</feature>
<organism evidence="2 3">
    <name type="scientific">Candidatus Nomurabacteria bacterium GW2011_GWF2_43_24</name>
    <dbReference type="NCBI Taxonomy" id="1618778"/>
    <lineage>
        <taxon>Bacteria</taxon>
        <taxon>Candidatus Nomuraibacteriota</taxon>
    </lineage>
</organism>
<reference evidence="2 3" key="1">
    <citation type="journal article" date="2015" name="Nature">
        <title>rRNA introns, odd ribosomes, and small enigmatic genomes across a large radiation of phyla.</title>
        <authorList>
            <person name="Brown C.T."/>
            <person name="Hug L.A."/>
            <person name="Thomas B.C."/>
            <person name="Sharon I."/>
            <person name="Castelle C.J."/>
            <person name="Singh A."/>
            <person name="Wilkins M.J."/>
            <person name="Williams K.H."/>
            <person name="Banfield J.F."/>
        </authorList>
    </citation>
    <scope>NUCLEOTIDE SEQUENCE [LARGE SCALE GENOMIC DNA]</scope>
</reference>
<name>A0A0G1ENV2_9BACT</name>
<dbReference type="SUPFAM" id="SSF143422">
    <property type="entry name" value="Transposase IS200-like"/>
    <property type="match status" value="1"/>
</dbReference>
<dbReference type="GO" id="GO:0004803">
    <property type="term" value="F:transposase activity"/>
    <property type="evidence" value="ECO:0007669"/>
    <property type="project" value="InterPro"/>
</dbReference>
<protein>
    <submittedName>
        <fullName evidence="2">Transposase</fullName>
    </submittedName>
</protein>
<evidence type="ECO:0000313" key="2">
    <source>
        <dbReference type="EMBL" id="KKT11645.1"/>
    </source>
</evidence>
<gene>
    <name evidence="2" type="ORF">UV91_C0003G0034</name>
</gene>
<accession>A0A0G1ENV2</accession>
<dbReference type="AlphaFoldDB" id="A0A0G1ENV2"/>
<dbReference type="PANTHER" id="PTHR34322">
    <property type="entry name" value="TRANSPOSASE, Y1_TNP DOMAIN-CONTAINING"/>
    <property type="match status" value="1"/>
</dbReference>
<dbReference type="Pfam" id="PF01797">
    <property type="entry name" value="Y1_Tnp"/>
    <property type="match status" value="1"/>
</dbReference>
<dbReference type="SMART" id="SM01321">
    <property type="entry name" value="Y1_Tnp"/>
    <property type="match status" value="1"/>
</dbReference>
<dbReference type="EMBL" id="LCGH01000003">
    <property type="protein sequence ID" value="KKT11645.1"/>
    <property type="molecule type" value="Genomic_DNA"/>
</dbReference>